<evidence type="ECO:0000256" key="1">
    <source>
        <dbReference type="ARBA" id="ARBA00006068"/>
    </source>
</evidence>
<dbReference type="PANTHER" id="PTHR33392">
    <property type="entry name" value="POLYISOPRENYL-TEICHOIC ACID--PEPTIDOGLYCAN TEICHOIC ACID TRANSFERASE TAGU"/>
    <property type="match status" value="1"/>
</dbReference>
<dbReference type="PANTHER" id="PTHR33392:SF6">
    <property type="entry name" value="POLYISOPRENYL-TEICHOIC ACID--PEPTIDOGLYCAN TEICHOIC ACID TRANSFERASE TAGU"/>
    <property type="match status" value="1"/>
</dbReference>
<reference evidence="6" key="1">
    <citation type="submission" date="2021-03" db="EMBL/GenBank/DDBJ databases">
        <title>Streptomyces strains.</title>
        <authorList>
            <person name="Lund M.B."/>
            <person name="Toerring T."/>
        </authorList>
    </citation>
    <scope>NUCLEOTIDE SEQUENCE</scope>
    <source>
        <strain evidence="6">JCM 4242</strain>
    </source>
</reference>
<feature type="region of interest" description="Disordered" evidence="2">
    <location>
        <begin position="1"/>
        <end position="111"/>
    </location>
</feature>
<feature type="transmembrane region" description="Helical" evidence="3">
    <location>
        <begin position="157"/>
        <end position="175"/>
    </location>
</feature>
<keyword evidence="7" id="KW-1185">Reference proteome</keyword>
<comment type="caution">
    <text evidence="6">The sequence shown here is derived from an EMBL/GenBank/DDBJ whole genome shotgun (WGS) entry which is preliminary data.</text>
</comment>
<feature type="compositionally biased region" description="Low complexity" evidence="2">
    <location>
        <begin position="86"/>
        <end position="101"/>
    </location>
</feature>
<dbReference type="Proteomes" id="UP000664781">
    <property type="component" value="Unassembled WGS sequence"/>
</dbReference>
<dbReference type="Pfam" id="PF13399">
    <property type="entry name" value="LytR_C"/>
    <property type="match status" value="1"/>
</dbReference>
<feature type="domain" description="LytR/CpsA/Psr regulator C-terminal" evidence="5">
    <location>
        <begin position="434"/>
        <end position="520"/>
    </location>
</feature>
<dbReference type="Pfam" id="PF03816">
    <property type="entry name" value="LytR_cpsA_psr"/>
    <property type="match status" value="1"/>
</dbReference>
<dbReference type="EMBL" id="JAFMOF010000005">
    <property type="protein sequence ID" value="MBO0656959.1"/>
    <property type="molecule type" value="Genomic_DNA"/>
</dbReference>
<feature type="compositionally biased region" description="Pro residues" evidence="2">
    <location>
        <begin position="72"/>
        <end position="85"/>
    </location>
</feature>
<dbReference type="Gene3D" id="3.30.70.2390">
    <property type="match status" value="1"/>
</dbReference>
<keyword evidence="3" id="KW-0472">Membrane</keyword>
<evidence type="ECO:0000259" key="5">
    <source>
        <dbReference type="Pfam" id="PF13399"/>
    </source>
</evidence>
<organism evidence="6 7">
    <name type="scientific">Streptomyces triculaminicus</name>
    <dbReference type="NCBI Taxonomy" id="2816232"/>
    <lineage>
        <taxon>Bacteria</taxon>
        <taxon>Bacillati</taxon>
        <taxon>Actinomycetota</taxon>
        <taxon>Actinomycetes</taxon>
        <taxon>Kitasatosporales</taxon>
        <taxon>Streptomycetaceae</taxon>
        <taxon>Streptomyces</taxon>
    </lineage>
</organism>
<keyword evidence="3" id="KW-1133">Transmembrane helix</keyword>
<dbReference type="AlphaFoldDB" id="A0A939FUC1"/>
<proteinExistence type="inferred from homology"/>
<dbReference type="Gene3D" id="3.40.630.190">
    <property type="entry name" value="LCP protein"/>
    <property type="match status" value="1"/>
</dbReference>
<feature type="compositionally biased region" description="Basic and acidic residues" evidence="2">
    <location>
        <begin position="17"/>
        <end position="28"/>
    </location>
</feature>
<dbReference type="InterPro" id="IPR027381">
    <property type="entry name" value="LytR/CpsA/Psr_C"/>
</dbReference>
<gene>
    <name evidence="6" type="ORF">J1792_30745</name>
</gene>
<accession>A0A939FUC1</accession>
<feature type="compositionally biased region" description="Basic and acidic residues" evidence="2">
    <location>
        <begin position="59"/>
        <end position="69"/>
    </location>
</feature>
<sequence>MWCATSTSASCTVTTAESDRDGRLRLEGQRGALVNDRQDSRPRQQVRYDAYGRPVYRPDAPERAYDDRYGQPPGPRRPEPGPAPAPVSSSAPASAPGPASAQIPEPRPAPDYRTEQFSFVEEPDEESQDVIDWLTFSQSRAERRGERRRRSRKRVRALAATLGLAVVGGVTWLLLSGGDDKRDGSAAGAVRERNVIIVHLRQTQGGDSSTALLVDDEGAHKGTTLLLPDSLAVSGEGGGATTLGRSVLDEGTGGTRDALNTLLGTDIKGSWRLDTPYLENLVELVGGVTVDTDTAVPGPRPGDRLLVAPGEGQSLGGRAAVAYATYRAAGEGRTPQLARFGRVMQAVLRKMSGDPRAATTTVEALAQIPDPSLGPEQLGACLARLATKAKAGSYETTVLPVRADGTLGGRAADTLIEDVLGGAARDAARNAPPRVSVKNATGDGGAAEAARVTLANGGYTFIGAGSARAPQAASAVLYAQGSRAAEAGEVARTLGLPERAVRRGEIPAHADVAVVLGRDYPPRTR</sequence>
<protein>
    <submittedName>
        <fullName evidence="6">LCP family protein</fullName>
    </submittedName>
</protein>
<evidence type="ECO:0000313" key="6">
    <source>
        <dbReference type="EMBL" id="MBO0656959.1"/>
    </source>
</evidence>
<keyword evidence="3" id="KW-0812">Transmembrane</keyword>
<evidence type="ECO:0000256" key="2">
    <source>
        <dbReference type="SAM" id="MobiDB-lite"/>
    </source>
</evidence>
<evidence type="ECO:0000259" key="4">
    <source>
        <dbReference type="Pfam" id="PF03816"/>
    </source>
</evidence>
<dbReference type="InterPro" id="IPR050922">
    <property type="entry name" value="LytR/CpsA/Psr_CW_biosynth"/>
</dbReference>
<evidence type="ECO:0000256" key="3">
    <source>
        <dbReference type="SAM" id="Phobius"/>
    </source>
</evidence>
<name>A0A939FUC1_9ACTN</name>
<feature type="compositionally biased region" description="Low complexity" evidence="2">
    <location>
        <begin position="1"/>
        <end position="16"/>
    </location>
</feature>
<comment type="similarity">
    <text evidence="1">Belongs to the LytR/CpsA/Psr (LCP) family.</text>
</comment>
<evidence type="ECO:0000313" key="7">
    <source>
        <dbReference type="Proteomes" id="UP000664781"/>
    </source>
</evidence>
<dbReference type="InterPro" id="IPR004474">
    <property type="entry name" value="LytR_CpsA_psr"/>
</dbReference>
<feature type="domain" description="Cell envelope-related transcriptional attenuator" evidence="4">
    <location>
        <begin position="251"/>
        <end position="352"/>
    </location>
</feature>